<keyword evidence="4" id="KW-0808">Transferase</keyword>
<feature type="non-terminal residue" evidence="8">
    <location>
        <position position="1"/>
    </location>
</feature>
<dbReference type="PROSITE" id="PS50113">
    <property type="entry name" value="PAC"/>
    <property type="match status" value="1"/>
</dbReference>
<keyword evidence="3" id="KW-0597">Phosphoprotein</keyword>
<dbReference type="InterPro" id="IPR000700">
    <property type="entry name" value="PAS-assoc_C"/>
</dbReference>
<dbReference type="InterPro" id="IPR000014">
    <property type="entry name" value="PAS"/>
</dbReference>
<dbReference type="SMART" id="SM00091">
    <property type="entry name" value="PAS"/>
    <property type="match status" value="1"/>
</dbReference>
<evidence type="ECO:0000256" key="2">
    <source>
        <dbReference type="ARBA" id="ARBA00012438"/>
    </source>
</evidence>
<name>X1UG50_9ZZZZ</name>
<dbReference type="EMBL" id="BARW01040111">
    <property type="protein sequence ID" value="GAJ16489.1"/>
    <property type="molecule type" value="Genomic_DNA"/>
</dbReference>
<dbReference type="EC" id="2.7.13.3" evidence="2"/>
<keyword evidence="5" id="KW-0418">Kinase</keyword>
<proteinExistence type="predicted"/>
<gene>
    <name evidence="9" type="ORF">S12H4_60779</name>
    <name evidence="8" type="ORF">S12H4_60789</name>
</gene>
<comment type="catalytic activity">
    <reaction evidence="1">
        <text>ATP + protein L-histidine = ADP + protein N-phospho-L-histidine.</text>
        <dbReference type="EC" id="2.7.13.3"/>
    </reaction>
</comment>
<dbReference type="PROSITE" id="PS50112">
    <property type="entry name" value="PAS"/>
    <property type="match status" value="1"/>
</dbReference>
<evidence type="ECO:0000256" key="1">
    <source>
        <dbReference type="ARBA" id="ARBA00000085"/>
    </source>
</evidence>
<evidence type="ECO:0000256" key="5">
    <source>
        <dbReference type="ARBA" id="ARBA00022777"/>
    </source>
</evidence>
<evidence type="ECO:0000256" key="3">
    <source>
        <dbReference type="ARBA" id="ARBA00022553"/>
    </source>
</evidence>
<reference evidence="8" key="1">
    <citation type="journal article" date="2014" name="Front. Microbiol.">
        <title>High frequency of phylogenetically diverse reductive dehalogenase-homologous genes in deep subseafloor sedimentary metagenomes.</title>
        <authorList>
            <person name="Kawai M."/>
            <person name="Futagami T."/>
            <person name="Toyoda A."/>
            <person name="Takaki Y."/>
            <person name="Nishi S."/>
            <person name="Hori S."/>
            <person name="Arai W."/>
            <person name="Tsubouchi T."/>
            <person name="Morono Y."/>
            <person name="Uchiyama I."/>
            <person name="Ito T."/>
            <person name="Fujiyama A."/>
            <person name="Inagaki F."/>
            <person name="Takami H."/>
        </authorList>
    </citation>
    <scope>NUCLEOTIDE SEQUENCE</scope>
    <source>
        <strain evidence="8">Expedition CK06-06</strain>
    </source>
</reference>
<dbReference type="Pfam" id="PF13188">
    <property type="entry name" value="PAS_8"/>
    <property type="match status" value="1"/>
</dbReference>
<dbReference type="CDD" id="cd00130">
    <property type="entry name" value="PAS"/>
    <property type="match status" value="1"/>
</dbReference>
<dbReference type="PANTHER" id="PTHR43304:SF1">
    <property type="entry name" value="PAC DOMAIN-CONTAINING PROTEIN"/>
    <property type="match status" value="1"/>
</dbReference>
<evidence type="ECO:0000259" key="7">
    <source>
        <dbReference type="PROSITE" id="PS50113"/>
    </source>
</evidence>
<evidence type="ECO:0000259" key="6">
    <source>
        <dbReference type="PROSITE" id="PS50112"/>
    </source>
</evidence>
<dbReference type="Pfam" id="PF13426">
    <property type="entry name" value="PAS_9"/>
    <property type="match status" value="1"/>
</dbReference>
<dbReference type="SUPFAM" id="SSF55785">
    <property type="entry name" value="PYP-like sensor domain (PAS domain)"/>
    <property type="match status" value="2"/>
</dbReference>
<evidence type="ECO:0000313" key="8">
    <source>
        <dbReference type="EMBL" id="GAJ16489.1"/>
    </source>
</evidence>
<sequence>NKGNLEDFELTLKKKDSTPLIISDTSHLYYNKDGNIAGVEGIFIDITERKKAEEALRKSQQEFASLFKSNPEALVYLDGKGIILDANLRFYKLFGYTLKEIKGRDIDDGIIHPSDKIEEGKKLSVKGLKG</sequence>
<organism evidence="8">
    <name type="scientific">marine sediment metagenome</name>
    <dbReference type="NCBI Taxonomy" id="412755"/>
    <lineage>
        <taxon>unclassified sequences</taxon>
        <taxon>metagenomes</taxon>
        <taxon>ecological metagenomes</taxon>
    </lineage>
</organism>
<evidence type="ECO:0000313" key="9">
    <source>
        <dbReference type="EMBL" id="GAJ24456.1"/>
    </source>
</evidence>
<dbReference type="Gene3D" id="3.30.450.20">
    <property type="entry name" value="PAS domain"/>
    <property type="match status" value="2"/>
</dbReference>
<dbReference type="InterPro" id="IPR052162">
    <property type="entry name" value="Sensor_kinase/Photoreceptor"/>
</dbReference>
<dbReference type="GO" id="GO:0004673">
    <property type="term" value="F:protein histidine kinase activity"/>
    <property type="evidence" value="ECO:0007669"/>
    <property type="project" value="UniProtKB-EC"/>
</dbReference>
<dbReference type="AlphaFoldDB" id="X1UG50"/>
<feature type="domain" description="PAC" evidence="7">
    <location>
        <begin position="6"/>
        <end position="58"/>
    </location>
</feature>
<feature type="non-terminal residue" evidence="8">
    <location>
        <position position="130"/>
    </location>
</feature>
<evidence type="ECO:0000256" key="4">
    <source>
        <dbReference type="ARBA" id="ARBA00022679"/>
    </source>
</evidence>
<dbReference type="PANTHER" id="PTHR43304">
    <property type="entry name" value="PHYTOCHROME-LIKE PROTEIN CPH1"/>
    <property type="match status" value="1"/>
</dbReference>
<dbReference type="NCBIfam" id="TIGR00229">
    <property type="entry name" value="sensory_box"/>
    <property type="match status" value="1"/>
</dbReference>
<protein>
    <recommendedName>
        <fullName evidence="2">histidine kinase</fullName>
        <ecNumber evidence="2">2.7.13.3</ecNumber>
    </recommendedName>
</protein>
<accession>X1UG50</accession>
<dbReference type="InterPro" id="IPR035965">
    <property type="entry name" value="PAS-like_dom_sf"/>
</dbReference>
<dbReference type="EMBL" id="BARW01040102">
    <property type="protein sequence ID" value="GAJ24456.1"/>
    <property type="molecule type" value="Genomic_DNA"/>
</dbReference>
<comment type="caution">
    <text evidence="8">The sequence shown here is derived from an EMBL/GenBank/DDBJ whole genome shotgun (WGS) entry which is preliminary data.</text>
</comment>
<feature type="domain" description="PAS" evidence="6">
    <location>
        <begin position="59"/>
        <end position="116"/>
    </location>
</feature>